<dbReference type="AlphaFoldDB" id="A0A4V5ZPK7"/>
<feature type="domain" description="YprB ribonuclease H-like" evidence="2">
    <location>
        <begin position="270"/>
        <end position="443"/>
    </location>
</feature>
<accession>A0A4V5ZPK7</accession>
<comment type="caution">
    <text evidence="3">The sequence shown here is derived from an EMBL/GenBank/DDBJ whole genome shotgun (WGS) entry which is preliminary data.</text>
</comment>
<dbReference type="OrthoDB" id="50367at2157"/>
<reference evidence="3 4" key="1">
    <citation type="submission" date="2019-04" db="EMBL/GenBank/DDBJ databases">
        <title>Natronomonas sp. F20-122 a newhaloarchaeon isolated from a saline saltern of Isla Bacuta, Huelva, Spain.</title>
        <authorList>
            <person name="Duran-Viseras A."/>
            <person name="Sanchez-Porro C."/>
            <person name="Ventosa A."/>
        </authorList>
    </citation>
    <scope>NUCLEOTIDE SEQUENCE [LARGE SCALE GENOMIC DNA]</scope>
    <source>
        <strain evidence="3 4">F20-122</strain>
    </source>
</reference>
<dbReference type="InterPro" id="IPR010995">
    <property type="entry name" value="DNA_repair_Rad51/TF_NusA_a-hlx"/>
</dbReference>
<dbReference type="SUPFAM" id="SSF53098">
    <property type="entry name" value="Ribonuclease H-like"/>
    <property type="match status" value="1"/>
</dbReference>
<dbReference type="GO" id="GO:0003676">
    <property type="term" value="F:nucleic acid binding"/>
    <property type="evidence" value="ECO:0007669"/>
    <property type="project" value="InterPro"/>
</dbReference>
<sequence length="471" mass="52527">MSGHESYAVVVLEASRVNRLDSHEIEDLIDYFDPDGVVLIRGNAPAFTVEQVRYELERVIPDGVGLHAIAESDPRTVTTDAGTVLIAPNELSTQQVESYLPGDGSHTYVLTEAVSVEMDMIALTASVDGLDPYGGHDTPLTVFSGQLASDYWVDHDGIDLRGLGVVKQGNVKIPCFYLGSDGVVTVKSLAEGKLGIRALTGMGETYAARFKQAGYKTVEDIYRAEMVDLLSIKGVSDHRAEQFTKQSTALVEREVVRFTDDESLPQDVVHIDIETDGLNPSIIWQIGLYDPRADETYAFLQKDSTQKGEILREFGAWLRNNLDGRAVVAYNGWKFDFPHLTEFFHQCAPEYSQTWESTYKVDPYDWVVREGHAAFPSRGNGIEAVADAVGYEREHTGLDGATTAHAYQRWMQNPCGETELDWDRHTTYCREDVLALHHVYQALLNSGRVLSEQNTDRPTDENTQQGTLFDY</sequence>
<dbReference type="InterPro" id="IPR012337">
    <property type="entry name" value="RNaseH-like_sf"/>
</dbReference>
<gene>
    <name evidence="3" type="ORF">DM868_02675</name>
</gene>
<evidence type="ECO:0000313" key="4">
    <source>
        <dbReference type="Proteomes" id="UP000308037"/>
    </source>
</evidence>
<name>A0A4V5ZPK7_9EURY</name>
<protein>
    <recommendedName>
        <fullName evidence="2">YprB ribonuclease H-like domain-containing protein</fullName>
    </recommendedName>
</protein>
<dbReference type="Pfam" id="PF13482">
    <property type="entry name" value="RNase_H_2"/>
    <property type="match status" value="1"/>
</dbReference>
<feature type="compositionally biased region" description="Polar residues" evidence="1">
    <location>
        <begin position="461"/>
        <end position="471"/>
    </location>
</feature>
<dbReference type="RefSeq" id="WP_137275303.1">
    <property type="nucleotide sequence ID" value="NZ_QKNX01000001.1"/>
</dbReference>
<dbReference type="Proteomes" id="UP000308037">
    <property type="component" value="Unassembled WGS sequence"/>
</dbReference>
<dbReference type="Gene3D" id="3.30.420.10">
    <property type="entry name" value="Ribonuclease H-like superfamily/Ribonuclease H"/>
    <property type="match status" value="1"/>
</dbReference>
<dbReference type="Gene3D" id="1.10.150.20">
    <property type="entry name" value="5' to 3' exonuclease, C-terminal subdomain"/>
    <property type="match status" value="1"/>
</dbReference>
<dbReference type="GO" id="GO:0000166">
    <property type="term" value="F:nucleotide binding"/>
    <property type="evidence" value="ECO:0007669"/>
    <property type="project" value="InterPro"/>
</dbReference>
<dbReference type="InterPro" id="IPR038720">
    <property type="entry name" value="YprB_RNase_H-like_dom"/>
</dbReference>
<evidence type="ECO:0000256" key="1">
    <source>
        <dbReference type="SAM" id="MobiDB-lite"/>
    </source>
</evidence>
<evidence type="ECO:0000313" key="3">
    <source>
        <dbReference type="EMBL" id="TKR28003.1"/>
    </source>
</evidence>
<proteinExistence type="predicted"/>
<dbReference type="SUPFAM" id="SSF47794">
    <property type="entry name" value="Rad51 N-terminal domain-like"/>
    <property type="match status" value="1"/>
</dbReference>
<feature type="region of interest" description="Disordered" evidence="1">
    <location>
        <begin position="451"/>
        <end position="471"/>
    </location>
</feature>
<organism evidence="3 4">
    <name type="scientific">Natronomonas salsuginis</name>
    <dbReference type="NCBI Taxonomy" id="2217661"/>
    <lineage>
        <taxon>Archaea</taxon>
        <taxon>Methanobacteriati</taxon>
        <taxon>Methanobacteriota</taxon>
        <taxon>Stenosarchaea group</taxon>
        <taxon>Halobacteria</taxon>
        <taxon>Halobacteriales</taxon>
        <taxon>Natronomonadaceae</taxon>
        <taxon>Natronomonas</taxon>
    </lineage>
</organism>
<evidence type="ECO:0000259" key="2">
    <source>
        <dbReference type="Pfam" id="PF13482"/>
    </source>
</evidence>
<keyword evidence="4" id="KW-1185">Reference proteome</keyword>
<dbReference type="EMBL" id="QKNX01000001">
    <property type="protein sequence ID" value="TKR28003.1"/>
    <property type="molecule type" value="Genomic_DNA"/>
</dbReference>
<dbReference type="InterPro" id="IPR036397">
    <property type="entry name" value="RNaseH_sf"/>
</dbReference>